<feature type="region of interest" description="Disordered" evidence="15">
    <location>
        <begin position="3266"/>
        <end position="3293"/>
    </location>
</feature>
<keyword evidence="7 13" id="KW-0106">Calcium</keyword>
<proteinExistence type="predicted"/>
<dbReference type="FunFam" id="2.60.40.60:FF:000013">
    <property type="entry name" value="Cadherin EGF LAG seven-pass G-type receptor"/>
    <property type="match status" value="3"/>
</dbReference>
<comment type="caution">
    <text evidence="14">Lacks conserved residue(s) required for the propagation of feature annotation.</text>
</comment>
<dbReference type="EMBL" id="CAJPEV010001719">
    <property type="protein sequence ID" value="CAG0894011.1"/>
    <property type="molecule type" value="Genomic_DNA"/>
</dbReference>
<feature type="domain" description="Cadherin" evidence="19">
    <location>
        <begin position="603"/>
        <end position="700"/>
    </location>
</feature>
<dbReference type="InterPro" id="IPR013320">
    <property type="entry name" value="ConA-like_dom_sf"/>
</dbReference>
<feature type="domain" description="EGF-like" evidence="18">
    <location>
        <begin position="3087"/>
        <end position="3122"/>
    </location>
</feature>
<evidence type="ECO:0000313" key="20">
    <source>
        <dbReference type="EMBL" id="CAD7248135.1"/>
    </source>
</evidence>
<dbReference type="SMART" id="SM00112">
    <property type="entry name" value="CA"/>
    <property type="match status" value="25"/>
</dbReference>
<evidence type="ECO:0000256" key="5">
    <source>
        <dbReference type="ARBA" id="ARBA00022729"/>
    </source>
</evidence>
<feature type="domain" description="Cadherin" evidence="19">
    <location>
        <begin position="498"/>
        <end position="602"/>
    </location>
</feature>
<feature type="disulfide bond" evidence="14">
    <location>
        <begin position="2745"/>
        <end position="2762"/>
    </location>
</feature>
<feature type="compositionally biased region" description="Pro residues" evidence="15">
    <location>
        <begin position="3272"/>
        <end position="3282"/>
    </location>
</feature>
<dbReference type="PROSITE" id="PS00232">
    <property type="entry name" value="CADHERIN_1"/>
    <property type="match status" value="12"/>
</dbReference>
<dbReference type="GO" id="GO:0048513">
    <property type="term" value="P:animal organ development"/>
    <property type="evidence" value="ECO:0007669"/>
    <property type="project" value="UniProtKB-ARBA"/>
</dbReference>
<dbReference type="Gene3D" id="2.60.40.60">
    <property type="entry name" value="Cadherins"/>
    <property type="match status" value="25"/>
</dbReference>
<evidence type="ECO:0000256" key="1">
    <source>
        <dbReference type="ARBA" id="ARBA00004251"/>
    </source>
</evidence>
<dbReference type="GO" id="GO:0030855">
    <property type="term" value="P:epithelial cell differentiation"/>
    <property type="evidence" value="ECO:0007669"/>
    <property type="project" value="UniProtKB-ARBA"/>
</dbReference>
<keyword evidence="6" id="KW-0677">Repeat</keyword>
<organism evidence="20">
    <name type="scientific">Darwinula stevensoni</name>
    <dbReference type="NCBI Taxonomy" id="69355"/>
    <lineage>
        <taxon>Eukaryota</taxon>
        <taxon>Metazoa</taxon>
        <taxon>Ecdysozoa</taxon>
        <taxon>Arthropoda</taxon>
        <taxon>Crustacea</taxon>
        <taxon>Oligostraca</taxon>
        <taxon>Ostracoda</taxon>
        <taxon>Podocopa</taxon>
        <taxon>Podocopida</taxon>
        <taxon>Darwinulocopina</taxon>
        <taxon>Darwinuloidea</taxon>
        <taxon>Darwinulidae</taxon>
        <taxon>Darwinula</taxon>
    </lineage>
</organism>
<accession>A0A7R8XJ37</accession>
<gene>
    <name evidence="20" type="ORF">DSTB1V02_LOCUS7956</name>
</gene>
<evidence type="ECO:0000256" key="13">
    <source>
        <dbReference type="PROSITE-ProRule" id="PRU00043"/>
    </source>
</evidence>
<keyword evidence="21" id="KW-1185">Reference proteome</keyword>
<dbReference type="FunFam" id="2.10.25.10:FF:000508">
    <property type="entry name" value="Eyes shut homolog"/>
    <property type="match status" value="1"/>
</dbReference>
<dbReference type="SUPFAM" id="SSF49313">
    <property type="entry name" value="Cadherin-like"/>
    <property type="match status" value="25"/>
</dbReference>
<feature type="disulfide bond" evidence="14">
    <location>
        <begin position="2764"/>
        <end position="2773"/>
    </location>
</feature>
<keyword evidence="9 16" id="KW-1133">Transmembrane helix</keyword>
<dbReference type="FunFam" id="2.60.40.60:FF:000100">
    <property type="entry name" value="protocadherin Fat 2"/>
    <property type="match status" value="1"/>
</dbReference>
<dbReference type="FunFam" id="2.60.40.60:FF:000037">
    <property type="entry name" value="FAT atypical cadherin 1"/>
    <property type="match status" value="1"/>
</dbReference>
<dbReference type="GO" id="GO:0050839">
    <property type="term" value="F:cell adhesion molecule binding"/>
    <property type="evidence" value="ECO:0007669"/>
    <property type="project" value="UniProtKB-ARBA"/>
</dbReference>
<keyword evidence="10 16" id="KW-0472">Membrane</keyword>
<dbReference type="Proteomes" id="UP000677054">
    <property type="component" value="Unassembled WGS sequence"/>
</dbReference>
<keyword evidence="11 14" id="KW-1015">Disulfide bond</keyword>
<feature type="domain" description="Cadherin" evidence="19">
    <location>
        <begin position="293"/>
        <end position="391"/>
    </location>
</feature>
<dbReference type="Pfam" id="PF00008">
    <property type="entry name" value="EGF"/>
    <property type="match status" value="2"/>
</dbReference>
<feature type="domain" description="Cadherin" evidence="19">
    <location>
        <begin position="701"/>
        <end position="814"/>
    </location>
</feature>
<feature type="domain" description="Cadherin" evidence="19">
    <location>
        <begin position="1851"/>
        <end position="1951"/>
    </location>
</feature>
<keyword evidence="3 14" id="KW-0245">EGF-like domain</keyword>
<dbReference type="Gene3D" id="2.60.120.200">
    <property type="match status" value="1"/>
</dbReference>
<dbReference type="FunFam" id="2.60.40.60:FF:000026">
    <property type="entry name" value="FAT atypical cadherin 1"/>
    <property type="match status" value="2"/>
</dbReference>
<feature type="disulfide bond" evidence="14">
    <location>
        <begin position="3039"/>
        <end position="3048"/>
    </location>
</feature>
<dbReference type="FunFam" id="2.60.40.60:FF:000032">
    <property type="entry name" value="FAT atypical cadherin 1"/>
    <property type="match status" value="1"/>
</dbReference>
<dbReference type="CDD" id="cd00110">
    <property type="entry name" value="LamG"/>
    <property type="match status" value="1"/>
</dbReference>
<dbReference type="PROSITE" id="PS50026">
    <property type="entry name" value="EGF_3"/>
    <property type="match status" value="5"/>
</dbReference>
<evidence type="ECO:0000256" key="3">
    <source>
        <dbReference type="ARBA" id="ARBA00022536"/>
    </source>
</evidence>
<evidence type="ECO:0000256" key="15">
    <source>
        <dbReference type="SAM" id="MobiDB-lite"/>
    </source>
</evidence>
<dbReference type="InterPro" id="IPR018097">
    <property type="entry name" value="EGF_Ca-bd_CS"/>
</dbReference>
<keyword evidence="4 16" id="KW-0812">Transmembrane</keyword>
<dbReference type="FunFam" id="2.60.40.60:FF:000051">
    <property type="entry name" value="FAT atypical cadherin 1"/>
    <property type="match status" value="1"/>
</dbReference>
<dbReference type="GO" id="GO:0005509">
    <property type="term" value="F:calcium ion binding"/>
    <property type="evidence" value="ECO:0007669"/>
    <property type="project" value="UniProtKB-UniRule"/>
</dbReference>
<dbReference type="PANTHER" id="PTHR24025">
    <property type="entry name" value="DESMOGLEIN FAMILY MEMBER"/>
    <property type="match status" value="1"/>
</dbReference>
<feature type="domain" description="Cadherin" evidence="19">
    <location>
        <begin position="2265"/>
        <end position="2369"/>
    </location>
</feature>
<feature type="domain" description="Cadherin" evidence="19">
    <location>
        <begin position="2475"/>
        <end position="2586"/>
    </location>
</feature>
<feature type="compositionally biased region" description="Low complexity" evidence="15">
    <location>
        <begin position="3467"/>
        <end position="3478"/>
    </location>
</feature>
<feature type="domain" description="EGF-like" evidence="18">
    <location>
        <begin position="3050"/>
        <end position="3085"/>
    </location>
</feature>
<sequence>VIRTLTVLDRETSPGYWLTVWAQDRGLVPLSSYVDVHVEVLDANDHIPEPEEAMYVARVPENSPEGVEVLRVKATDPDEGPGPALRYEITAGNPQNFFRIHPDTGVITTTTRRLDRENQAEHELEVTIHDSGDPPGVVYVVIQVEDENDHTPVFLERVYRARLPQTQDLTQPLVQPSEGSEGDDSNLVEGSEWAVYEIQHLSGIPVYRVVAKDDDEGRNADLVYSIKTLEGFKIHPTTGVIYAQKPLKAGEEFELMVMASDDGEFPRNATVRVLMTILPIPDVASHPHPPKVASPIRRVDVMESDAVGTMVTFVEASDEDGDMLWFEIVGGNSGEEFHIGRDTGVILLARKLNWEKQKEYNLSIKVTDGIHNAFCQIMVHVVDVNDHRPIFEEEQYIAKISESAPVGSRVLTVSARDEDEDQRVIYSIHSARHRGSLSMFKIDSTRGIITTSMPLDRETNQEHVLTLMVNDQGTPSRRSYTRVRITVEDKNDHAPQFLEKLVKGQVFETAEIGTAVIQVMAFDRDHGDNARITYAMTAGNIGQVFSVDPVLGIIRTRKPLDRSAMPEYLLVITASDHGIPSLSDSIHVQIHVSMAERDPPKFTATEYTAEVYENKPKGTFIVSVEARSRSSVYYEISGGNEGNIFNINPSSGVVFVVGELDFETRNFFNLTVTASNTVGVQSMASVVISILDQNDNYPRFTSLFYEGHVSESAPVGSLVLTNSSQPLVMTALDADSGLNSLLHFELLDTSISRLFSVDSNTGAVKVNGRLDHEKTPFLEFLVQVSDSGKPKLVADTPTTVRVFITDENDSPPAFSSHSYKATLLLPTYANVVVLQLNATDADEPKNTHFLFSILNGNEDLKFKVVPDTGQVVVNDPMHLNGMFHMNVSVSDGKFTDVASVEIECVATTNSGLVFSEGSYFSDIEENSTRIVVVAVVDVRGTALNEELAFRILNPLEMFTINPTSGAISTTGIPFDREVQDHYELIVEAAASPGTPEARVAHVLVNVTVADTNDNRPVFLNLPYYAVIPVDAQIGHIAIRVEAIDLDVAENGQVRYELVRGDGDLFGVMSSSGDIFLKRPLESYHRDYDLVVAATDRGKYPLRNEAPVYIKIIDRLMPIFDRQFYNVSIAESADPHTPVISILAESSHGRKLIYSISSGNEDEEFGIDFNTGALYVTDVLDYELTPSYHLTIRATDSVNGAFSEVPLSIQVTDVNDNPPTFLQSSYNASISELAPVGTSVLQVLAQDPDSGLNGKVQYSIQNPKVNDTEQFFRVDAESGVIYTINPLDAEIKSLYHMVIVASDLGLPPLSTFVHVWISVEDKNDNPPKFDEASYSCFLSETATRGQLVSVISASDPDSSDAQHLQYAITKGNELQVFSIDPKTGIIRLQNLQNFRNQTVFIMNVSVSDGVFTDWARLRVEVLSSNGHTPVFSKPAYEAQVMESAGPGTLVIQVRAQDEDHGIYGQLTYSIPSNLMQKYFSIDSKTGEVWTKIHLDREVQSMFEVPITVQDRGGKLDFAYLHVNVTDVNDNPPFFLASKYMVNVRADAEVGASIVRVKAKDLDLGPGGAIEFSLYEANASHVSDFFGIDSRTGDLLLKSSVKAYENQVFQFFIRARDHGMPSLHSDVPVDVFVTAPLDEPPEFERSKYEFFVKENAPIGAVVTQLKAQTKLTVSYQLLTTWPKDQDNIFSIDDEGRVVISQTPDREARDSFCLVVMAQTESTPPLTALAEVHIKIMDENDNDPVFESNPYKVSVAENIPVGGTIVKVVGHDRDQGSNAELRYFFPPSLANYSEVFSIDSYSGVITTIVELDREKNPEYQLTVMASDNGDVPRTASTEVHIVLVDYNDNPPVFTQQLYVAAVKEDVELGTVIIQLTTNDLDQDQSPHLHFYVTNGDPWRRFKVWQTGELTVGKHLDRETMDHYRLEISVTDGKFVSFTSVSIDILDANDNPPTCPVPSYMQSLPESISIGTYILTVEAFDVDEGNNAKLLYKLSGEGSDDFILDAANGILKTANELDRESQSRYRLVAHVHDKLKPEWECSCDIEITISDVNDNRPTFTKDMYSVMVPEDLEVKTLVAKVHAHDGDLGINKKVFYMLLNSADGHFAIEEHSGLVTLAKPLDREQQAMYNLTVQAVDQGTPQLNSTASLIVIVLDINDNPPEFTNKYYYATIPETAHKSMDVVRVWATSKDSGVNAEITYSIIGGNEHRKFNINPKTGAIVVAEELDYERAKEYFLTIQATDGGVPPLSNHASVNITVTDANDNAPIFSQAAYSAMVQEDVNEGHQVTQVVATDLDSGINAKVFYRIVGGNTHNHFSIDELNGVVRVAQKLDREMISFHRLLIEASDAGIEPMKTQVNLTIDVGDVNDCTPMFLQPNTTAVVQEGKPIGHTVLQLKVSDADKDPNAGPFTFDILEGNEANAFRITKGGHLKTAITFNHGIKDSYILRVRVFDNGTPPLYSDTWITIKIIEESKYPPLIVPMRVSITTYQDNFPGGIVGRIKATDQDPYDTLSYGFVTSRGTDGIYENLFEINPHDGTIIAFSGLDDGTYLLNVSVTDEKFVSYSQVGVEVELVTDEMLSNAVRVRIGPVTPEDFVLSYKKRFIRGMKAALGVQTKDILIVSIQTAEDERPKRSPPTMLDILFIVKKTGQTFLSRDTVRKELHAELDKLESALGLRVFRIEKDECTKDLCLHGKCADEMTLEEGKVMVVTTDVEAYVSPRHHHKTMCHCKNGYTGERCEEVANKCAHSPCPEYQVCEPDDTGKGYQCTCPKGFTGQRCEVDIMECKSRGCYIPKNPMTFSGKSFIKFTLVNPIDRHLSLALHFRTVYPTGYIMYAAGRVDFSILQIQNGYMEYRFDCGSGEGRVRVTDIRVDDGEWHSVWLERRGTAADLLIDGTYRATGTSLGTNDVLNLESLTVYFGAEVLMSRGASEDIRMGFWGCLDALQMDHLTLPHREGGLSPIASLTLAHNIQFHCSAQLGQPGACGSQPCLNGGSCKDQAKGGFMCLCQSRFTGYQCEIDKDPCASSPCLHSGVCHNLSNDYRCECPARLSGKRCEFGQHCNPNPCLNNGICEEGIIGPICKCRGYTGPLCNADIDECAQSPCGNGGTCINKEGSFACICHPNTTGRCTYCTELMRGANIKSTPFNITIEEVLGIISLLVLIFLIVVAFVCCRRHRAKKAREQRSNLIVSESRNPNILKPHYTASADNEFKRASKQSNLEVSQVQAPLLAQQRPASYISPNDPAYQQLNNFDTVRSYGSAADELEAMPLFTPERRQPCSIPPSLSPLPPSQSGSDTESLHKPMWNDLDLIKEEYYASSKKIQNDLKAYSSGKPYPNAKPTKTMMKVCLPSPPEKGMRPRHLPLPNPNPNPSFQGACALPPPPSSLKSPIKKTQQSPEDIPGYRWVECLGASSPLPTSYEEFEMYLDMLALMPPPPIPRRRAEYHWDCSDWAGGSANPLPNLTEVPGGEVKDNSSFHSNESNESNSKQALPMQITSNSSQNGENRGSDIQSDQEIDTLPVPYVDDDHSEYVGDTEYELESQTDHPYKEVPSFEQILALNSIDRKSDSTDSYHPSHEMEYLRHPNQYLPHHQLTSETETDSDASVPKFRQPRCRQGIVTSKDLDSDFATLPRRHENGCVNGELGKVCDIDDPEFEGSGSSPKLLQRKVNSHIPTQV</sequence>
<feature type="domain" description="Cadherin" evidence="19">
    <location>
        <begin position="1019"/>
        <end position="1119"/>
    </location>
</feature>
<evidence type="ECO:0000256" key="2">
    <source>
        <dbReference type="ARBA" id="ARBA00022475"/>
    </source>
</evidence>
<dbReference type="InterPro" id="IPR001791">
    <property type="entry name" value="Laminin_G"/>
</dbReference>
<feature type="non-terminal residue" evidence="20">
    <location>
        <position position="1"/>
    </location>
</feature>
<evidence type="ECO:0000256" key="16">
    <source>
        <dbReference type="SAM" id="Phobius"/>
    </source>
</evidence>
<dbReference type="FunFam" id="2.60.40.60:FF:000021">
    <property type="entry name" value="FAT atypical cadherin 1"/>
    <property type="match status" value="2"/>
</dbReference>
<feature type="domain" description="Cadherin" evidence="19">
    <location>
        <begin position="915"/>
        <end position="1018"/>
    </location>
</feature>
<dbReference type="PROSITE" id="PS50025">
    <property type="entry name" value="LAM_G_DOMAIN"/>
    <property type="match status" value="1"/>
</dbReference>
<dbReference type="PRINTS" id="PR00205">
    <property type="entry name" value="CADHERIN"/>
</dbReference>
<comment type="subcellular location">
    <subcellularLocation>
        <location evidence="1">Cell membrane</location>
        <topology evidence="1">Single-pass type I membrane protein</topology>
    </subcellularLocation>
</comment>
<evidence type="ECO:0000256" key="9">
    <source>
        <dbReference type="ARBA" id="ARBA00022989"/>
    </source>
</evidence>
<feature type="domain" description="Cadherin" evidence="19">
    <location>
        <begin position="2160"/>
        <end position="2264"/>
    </location>
</feature>
<dbReference type="SUPFAM" id="SSF57196">
    <property type="entry name" value="EGF/Laminin"/>
    <property type="match status" value="4"/>
</dbReference>
<feature type="domain" description="Cadherin" evidence="19">
    <location>
        <begin position="392"/>
        <end position="497"/>
    </location>
</feature>
<feature type="domain" description="Cadherin" evidence="19">
    <location>
        <begin position="1744"/>
        <end position="1850"/>
    </location>
</feature>
<dbReference type="InterPro" id="IPR002126">
    <property type="entry name" value="Cadherin-like_dom"/>
</dbReference>
<dbReference type="SMART" id="SM00179">
    <property type="entry name" value="EGF_CA"/>
    <property type="match status" value="4"/>
</dbReference>
<dbReference type="GO" id="GO:0007163">
    <property type="term" value="P:establishment or maintenance of cell polarity"/>
    <property type="evidence" value="ECO:0007669"/>
    <property type="project" value="UniProtKB-ARBA"/>
</dbReference>
<keyword evidence="12" id="KW-0325">Glycoprotein</keyword>
<evidence type="ECO:0000256" key="12">
    <source>
        <dbReference type="ARBA" id="ARBA00023180"/>
    </source>
</evidence>
<dbReference type="FunFam" id="2.60.40.60:FF:000033">
    <property type="entry name" value="FAT atypical cadherin 1"/>
    <property type="match status" value="1"/>
</dbReference>
<evidence type="ECO:0000256" key="6">
    <source>
        <dbReference type="ARBA" id="ARBA00022737"/>
    </source>
</evidence>
<keyword evidence="2" id="KW-1003">Cell membrane</keyword>
<dbReference type="FunFam" id="2.60.40.60:FF:000005">
    <property type="entry name" value="Protocadherin 9"/>
    <property type="match status" value="1"/>
</dbReference>
<evidence type="ECO:0000256" key="10">
    <source>
        <dbReference type="ARBA" id="ARBA00023136"/>
    </source>
</evidence>
<dbReference type="InterPro" id="IPR000152">
    <property type="entry name" value="EGF-type_Asp/Asn_hydroxyl_site"/>
</dbReference>
<dbReference type="FunFam" id="2.60.40.60:FF:000041">
    <property type="entry name" value="FAT atypical cadherin 1"/>
    <property type="match status" value="1"/>
</dbReference>
<feature type="compositionally biased region" description="Polar residues" evidence="15">
    <location>
        <begin position="3485"/>
        <end position="3504"/>
    </location>
</feature>
<dbReference type="FunFam" id="2.60.40.60:FF:000059">
    <property type="entry name" value="FAT atypical cadherin 3"/>
    <property type="match status" value="1"/>
</dbReference>
<evidence type="ECO:0000259" key="18">
    <source>
        <dbReference type="PROSITE" id="PS50026"/>
    </source>
</evidence>
<feature type="domain" description="Cadherin" evidence="19">
    <location>
        <begin position="51"/>
        <end position="154"/>
    </location>
</feature>
<dbReference type="Pfam" id="PF00028">
    <property type="entry name" value="Cadherin"/>
    <property type="match status" value="23"/>
</dbReference>
<evidence type="ECO:0000259" key="17">
    <source>
        <dbReference type="PROSITE" id="PS50025"/>
    </source>
</evidence>
<feature type="domain" description="Laminin G" evidence="17">
    <location>
        <begin position="2789"/>
        <end position="2968"/>
    </location>
</feature>
<protein>
    <submittedName>
        <fullName evidence="20">Uncharacterized protein</fullName>
    </submittedName>
</protein>
<dbReference type="GO" id="GO:0007424">
    <property type="term" value="P:open tracheal system development"/>
    <property type="evidence" value="ECO:0007669"/>
    <property type="project" value="UniProtKB-ARBA"/>
</dbReference>
<feature type="domain" description="Cadherin" evidence="19">
    <location>
        <begin position="1"/>
        <end position="50"/>
    </location>
</feature>
<dbReference type="Pfam" id="PF02210">
    <property type="entry name" value="Laminin_G_2"/>
    <property type="match status" value="1"/>
</dbReference>
<feature type="domain" description="Cadherin" evidence="19">
    <location>
        <begin position="1952"/>
        <end position="2055"/>
    </location>
</feature>
<dbReference type="PROSITE" id="PS01186">
    <property type="entry name" value="EGF_2"/>
    <property type="match status" value="1"/>
</dbReference>
<dbReference type="SMART" id="SM00282">
    <property type="entry name" value="LamG"/>
    <property type="match status" value="1"/>
</dbReference>
<feature type="domain" description="Cadherin" evidence="19">
    <location>
        <begin position="1120"/>
        <end position="1220"/>
    </location>
</feature>
<evidence type="ECO:0000256" key="8">
    <source>
        <dbReference type="ARBA" id="ARBA00022889"/>
    </source>
</evidence>
<dbReference type="PANTHER" id="PTHR24025:SF23">
    <property type="entry name" value="NEURAL-CADHERIN"/>
    <property type="match status" value="1"/>
</dbReference>
<dbReference type="GO" id="GO:0048589">
    <property type="term" value="P:developmental growth"/>
    <property type="evidence" value="ECO:0007669"/>
    <property type="project" value="UniProtKB-ARBA"/>
</dbReference>
<evidence type="ECO:0000259" key="19">
    <source>
        <dbReference type="PROSITE" id="PS50268"/>
    </source>
</evidence>
<reference evidence="20" key="1">
    <citation type="submission" date="2020-11" db="EMBL/GenBank/DDBJ databases">
        <authorList>
            <person name="Tran Van P."/>
        </authorList>
    </citation>
    <scope>NUCLEOTIDE SEQUENCE</scope>
</reference>
<dbReference type="GO" id="GO:0007156">
    <property type="term" value="P:homophilic cell adhesion via plasma membrane adhesion molecules"/>
    <property type="evidence" value="ECO:0007669"/>
    <property type="project" value="InterPro"/>
</dbReference>
<feature type="region of interest" description="Disordered" evidence="15">
    <location>
        <begin position="3584"/>
        <end position="3606"/>
    </location>
</feature>
<feature type="domain" description="Cadherin" evidence="19">
    <location>
        <begin position="1534"/>
        <end position="1641"/>
    </location>
</feature>
<dbReference type="OrthoDB" id="6252479at2759"/>
<dbReference type="GO" id="GO:0001736">
    <property type="term" value="P:establishment of planar polarity"/>
    <property type="evidence" value="ECO:0007669"/>
    <property type="project" value="UniProtKB-ARBA"/>
</dbReference>
<feature type="domain" description="Cadherin" evidence="19">
    <location>
        <begin position="2056"/>
        <end position="2159"/>
    </location>
</feature>
<feature type="domain" description="Cadherin" evidence="19">
    <location>
        <begin position="203"/>
        <end position="292"/>
    </location>
</feature>
<feature type="domain" description="EGF-like" evidence="18">
    <location>
        <begin position="2736"/>
        <end position="2774"/>
    </location>
</feature>
<feature type="domain" description="Cadherin" evidence="19">
    <location>
        <begin position="1431"/>
        <end position="1533"/>
    </location>
</feature>
<dbReference type="PROSITE" id="PS01187">
    <property type="entry name" value="EGF_CA"/>
    <property type="match status" value="1"/>
</dbReference>
<dbReference type="GO" id="GO:0005886">
    <property type="term" value="C:plasma membrane"/>
    <property type="evidence" value="ECO:0007669"/>
    <property type="project" value="UniProtKB-SubCell"/>
</dbReference>
<dbReference type="FunFam" id="2.60.40.60:FF:000020">
    <property type="entry name" value="Dachsous cadherin-related 1b"/>
    <property type="match status" value="2"/>
</dbReference>
<feature type="transmembrane region" description="Helical" evidence="16">
    <location>
        <begin position="3145"/>
        <end position="3165"/>
    </location>
</feature>
<dbReference type="FunFam" id="2.60.40.60:FF:000024">
    <property type="entry name" value="FAT atypical cadherin 3"/>
    <property type="match status" value="2"/>
</dbReference>
<evidence type="ECO:0000313" key="21">
    <source>
        <dbReference type="Proteomes" id="UP000677054"/>
    </source>
</evidence>
<dbReference type="FunFam" id="2.60.40.60:FF:000053">
    <property type="entry name" value="FAT atypical cadherin 3"/>
    <property type="match status" value="1"/>
</dbReference>
<feature type="domain" description="Cadherin" evidence="19">
    <location>
        <begin position="1329"/>
        <end position="1430"/>
    </location>
</feature>
<dbReference type="InterPro" id="IPR000742">
    <property type="entry name" value="EGF"/>
</dbReference>
<dbReference type="SMART" id="SM00181">
    <property type="entry name" value="EGF"/>
    <property type="match status" value="6"/>
</dbReference>
<dbReference type="EMBL" id="LR901236">
    <property type="protein sequence ID" value="CAD7248135.1"/>
    <property type="molecule type" value="Genomic_DNA"/>
</dbReference>
<feature type="region of interest" description="Disordered" evidence="15">
    <location>
        <begin position="3449"/>
        <end position="3518"/>
    </location>
</feature>
<feature type="region of interest" description="Disordered" evidence="15">
    <location>
        <begin position="3643"/>
        <end position="3667"/>
    </location>
</feature>
<dbReference type="InterPro" id="IPR020894">
    <property type="entry name" value="Cadherin_CS"/>
</dbReference>
<evidence type="ECO:0000256" key="4">
    <source>
        <dbReference type="ARBA" id="ARBA00022692"/>
    </source>
</evidence>
<dbReference type="FunFam" id="2.10.25.10:FF:000472">
    <property type="entry name" value="Uncharacterized protein, isoform A"/>
    <property type="match status" value="1"/>
</dbReference>
<feature type="domain" description="Cadherin" evidence="19">
    <location>
        <begin position="1221"/>
        <end position="1328"/>
    </location>
</feature>
<dbReference type="SUPFAM" id="SSF49899">
    <property type="entry name" value="Concanavalin A-like lectins/glucanases"/>
    <property type="match status" value="1"/>
</dbReference>
<keyword evidence="5" id="KW-0732">Signal</keyword>
<feature type="domain" description="EGF-like" evidence="18">
    <location>
        <begin position="3013"/>
        <end position="3049"/>
    </location>
</feature>
<dbReference type="PROSITE" id="PS00022">
    <property type="entry name" value="EGF_1"/>
    <property type="match status" value="3"/>
</dbReference>
<dbReference type="CDD" id="cd00054">
    <property type="entry name" value="EGF_CA"/>
    <property type="match status" value="5"/>
</dbReference>
<dbReference type="InterPro" id="IPR015919">
    <property type="entry name" value="Cadherin-like_sf"/>
</dbReference>
<evidence type="ECO:0000256" key="7">
    <source>
        <dbReference type="ARBA" id="ARBA00022837"/>
    </source>
</evidence>
<dbReference type="PROSITE" id="PS00010">
    <property type="entry name" value="ASX_HYDROXYL"/>
    <property type="match status" value="2"/>
</dbReference>
<dbReference type="Gene3D" id="2.10.25.10">
    <property type="entry name" value="Laminin"/>
    <property type="match status" value="6"/>
</dbReference>
<dbReference type="CDD" id="cd11304">
    <property type="entry name" value="Cadherin_repeat"/>
    <property type="match status" value="25"/>
</dbReference>
<feature type="domain" description="EGF-like" evidence="18">
    <location>
        <begin position="2974"/>
        <end position="3011"/>
    </location>
</feature>
<dbReference type="InterPro" id="IPR001881">
    <property type="entry name" value="EGF-like_Ca-bd_dom"/>
</dbReference>
<dbReference type="GO" id="GO:0008104">
    <property type="term" value="P:intracellular protein localization"/>
    <property type="evidence" value="ECO:0007669"/>
    <property type="project" value="UniProtKB-ARBA"/>
</dbReference>
<keyword evidence="8" id="KW-0130">Cell adhesion</keyword>
<dbReference type="InterPro" id="IPR050971">
    <property type="entry name" value="Cadherin-domain_protein"/>
</dbReference>
<feature type="disulfide bond" evidence="14">
    <location>
        <begin position="3001"/>
        <end position="3010"/>
    </location>
</feature>
<evidence type="ECO:0000256" key="14">
    <source>
        <dbReference type="PROSITE-ProRule" id="PRU00076"/>
    </source>
</evidence>
<name>A0A7R8XJ37_9CRUS</name>
<dbReference type="FunFam" id="2.60.40.60:FF:000084">
    <property type="entry name" value="FAT atypical cadherin 3"/>
    <property type="match status" value="1"/>
</dbReference>
<feature type="domain" description="Cadherin" evidence="19">
    <location>
        <begin position="815"/>
        <end position="914"/>
    </location>
</feature>
<dbReference type="PROSITE" id="PS50268">
    <property type="entry name" value="CADHERIN_2"/>
    <property type="match status" value="25"/>
</dbReference>
<feature type="domain" description="Cadherin" evidence="19">
    <location>
        <begin position="2370"/>
        <end position="2474"/>
    </location>
</feature>
<evidence type="ECO:0000256" key="11">
    <source>
        <dbReference type="ARBA" id="ARBA00023157"/>
    </source>
</evidence>
<feature type="domain" description="Cadherin" evidence="19">
    <location>
        <begin position="1642"/>
        <end position="1743"/>
    </location>
</feature>
<dbReference type="GO" id="GO:0005911">
    <property type="term" value="C:cell-cell junction"/>
    <property type="evidence" value="ECO:0007669"/>
    <property type="project" value="TreeGrafter"/>
</dbReference>